<evidence type="ECO:0000259" key="3">
    <source>
        <dbReference type="Pfam" id="PF17853"/>
    </source>
</evidence>
<comment type="caution">
    <text evidence="4">The sequence shown here is derived from an EMBL/GenBank/DDBJ whole genome shotgun (WGS) entry which is preliminary data.</text>
</comment>
<dbReference type="PANTHER" id="PTHR33744">
    <property type="entry name" value="CARBOHYDRATE DIACID REGULATOR"/>
    <property type="match status" value="1"/>
</dbReference>
<sequence length="517" mass="59998">MGMDLRTFLGKIKNYNPRLYISQTEGITIKYVKLLEENQTLFEPDYLYVCKTFNFKKIPPQKGAINILCIKTDDLQYKPDKNSIVNLIVLNTNMDIFKTFNEIQSILIKYQEFSIASTKLLDALISGKGLEYIVNTGCEILKNPICILDLSFKLIASSKDIKVEDPVWIELLTKGYCSYNFVPMSNVRNFIDVVHKSSSPIFIGKDKFRIPRIISNIKINDKVVGYVTALECQKPFSKNDIEFIFLLCKVVASEMQKNSSLQNIKGLKYENFIMDLLNGKETDTRVIEERSKFLDLHFKPNLYILVVNVPQNNFVNIPLHRVRDAIEYMLVGSKSVIYENSVVILISQKNKISDIDHSFSKVIDFFKKNNIHGGLSRCFHDLANTRKYYEQALKAITLGMGLKINKFLFFYEDLAIFHLLETCSSKSDLKNFCHDSIFNLMRYDKSHNTKYLKCLRFYLSNEKNQLKTSKTLNICRSTLVHRIEKIQEIMGVNLNDVKITFHLNLSFIILEYIDEFK</sequence>
<proteinExistence type="inferred from homology"/>
<evidence type="ECO:0000313" key="5">
    <source>
        <dbReference type="EMBL" id="OBR94251.1"/>
    </source>
</evidence>
<gene>
    <name evidence="4" type="primary">pucR_3</name>
    <name evidence="5" type="ORF">CLCOS_19730</name>
    <name evidence="4" type="ORF">WX73_01451</name>
</gene>
<dbReference type="Gene3D" id="1.10.10.2840">
    <property type="entry name" value="PucR C-terminal helix-turn-helix domain"/>
    <property type="match status" value="1"/>
</dbReference>
<comment type="similarity">
    <text evidence="1">Belongs to the CdaR family.</text>
</comment>
<dbReference type="AlphaFoldDB" id="A0A162LF81"/>
<reference evidence="4 6" key="1">
    <citation type="journal article" date="2015" name="Biotechnol. Bioeng.">
        <title>Genome sequence and phenotypic characterization of Caulobacter segnis.</title>
        <authorList>
            <person name="Patel S."/>
            <person name="Fletcher B."/>
            <person name="Scott D.C."/>
            <person name="Ely B."/>
        </authorList>
    </citation>
    <scope>NUCLEOTIDE SEQUENCE [LARGE SCALE GENOMIC DNA]</scope>
    <source>
        <strain evidence="4 6">PS02</strain>
    </source>
</reference>
<evidence type="ECO:0000313" key="4">
    <source>
        <dbReference type="EMBL" id="OAA95042.1"/>
    </source>
</evidence>
<evidence type="ECO:0000313" key="7">
    <source>
        <dbReference type="Proteomes" id="UP000093694"/>
    </source>
</evidence>
<protein>
    <submittedName>
        <fullName evidence="4">Purine catabolism regulatory protein</fullName>
    </submittedName>
</protein>
<dbReference type="InterPro" id="IPR042070">
    <property type="entry name" value="PucR_C-HTH_sf"/>
</dbReference>
<accession>A0A162LF81</accession>
<dbReference type="PANTHER" id="PTHR33744:SF1">
    <property type="entry name" value="DNA-BINDING TRANSCRIPTIONAL ACTIVATOR ADER"/>
    <property type="match status" value="1"/>
</dbReference>
<dbReference type="InterPro" id="IPR025736">
    <property type="entry name" value="PucR_C-HTH_dom"/>
</dbReference>
<dbReference type="InterPro" id="IPR051448">
    <property type="entry name" value="CdaR-like_regulators"/>
</dbReference>
<evidence type="ECO:0000313" key="6">
    <source>
        <dbReference type="Proteomes" id="UP000077384"/>
    </source>
</evidence>
<dbReference type="Proteomes" id="UP000093694">
    <property type="component" value="Unassembled WGS sequence"/>
</dbReference>
<evidence type="ECO:0000256" key="1">
    <source>
        <dbReference type="ARBA" id="ARBA00006754"/>
    </source>
</evidence>
<dbReference type="PATRIC" id="fig|1705578.3.peg.271"/>
<evidence type="ECO:0000259" key="2">
    <source>
        <dbReference type="Pfam" id="PF13556"/>
    </source>
</evidence>
<dbReference type="Pfam" id="PF13556">
    <property type="entry name" value="HTH_30"/>
    <property type="match status" value="1"/>
</dbReference>
<dbReference type="EMBL" id="LROR01000046">
    <property type="protein sequence ID" value="OBR94251.1"/>
    <property type="molecule type" value="Genomic_DNA"/>
</dbReference>
<dbReference type="Pfam" id="PF17853">
    <property type="entry name" value="GGDEF_2"/>
    <property type="match status" value="1"/>
</dbReference>
<dbReference type="Proteomes" id="UP000077384">
    <property type="component" value="Unassembled WGS sequence"/>
</dbReference>
<keyword evidence="7" id="KW-1185">Reference proteome</keyword>
<feature type="domain" description="CdaR GGDEF-like" evidence="3">
    <location>
        <begin position="283"/>
        <end position="397"/>
    </location>
</feature>
<dbReference type="RefSeq" id="WP_063599929.1">
    <property type="nucleotide sequence ID" value="NZ_LITQ01000001.1"/>
</dbReference>
<reference evidence="5 7" key="2">
    <citation type="journal article" date="2016" name="Front. Microbiol.">
        <title>Industrial Acetogenic Biocatalysts: A Comparative Metabolic and Genomic Analysis.</title>
        <authorList>
            <person name="Bengelsdorf F."/>
            <person name="Poehlein A."/>
            <person name="Sonja S."/>
            <person name="Erz C."/>
            <person name="Hummel T."/>
            <person name="Hoffmeister S."/>
            <person name="Daniel R."/>
            <person name="Durre P."/>
        </authorList>
    </citation>
    <scope>NUCLEOTIDE SEQUENCE [LARGE SCALE GENOMIC DNA]</scope>
    <source>
        <strain evidence="5 7">PTA-10522</strain>
    </source>
</reference>
<name>A0A162LF81_9CLOT</name>
<dbReference type="EMBL" id="LITQ01000001">
    <property type="protein sequence ID" value="OAA95042.1"/>
    <property type="molecule type" value="Genomic_DNA"/>
</dbReference>
<dbReference type="InterPro" id="IPR041522">
    <property type="entry name" value="CdaR_GGDEF"/>
</dbReference>
<feature type="domain" description="PucR C-terminal helix-turn-helix" evidence="2">
    <location>
        <begin position="452"/>
        <end position="507"/>
    </location>
</feature>
<organism evidence="4 6">
    <name type="scientific">Clostridium coskatii</name>
    <dbReference type="NCBI Taxonomy" id="1705578"/>
    <lineage>
        <taxon>Bacteria</taxon>
        <taxon>Bacillati</taxon>
        <taxon>Bacillota</taxon>
        <taxon>Clostridia</taxon>
        <taxon>Eubacteriales</taxon>
        <taxon>Clostridiaceae</taxon>
        <taxon>Clostridium</taxon>
    </lineage>
</organism>